<evidence type="ECO:0008006" key="4">
    <source>
        <dbReference type="Google" id="ProtNLM"/>
    </source>
</evidence>
<dbReference type="RefSeq" id="WP_199720110.1">
    <property type="nucleotide sequence ID" value="NZ_RJKN01000004.1"/>
</dbReference>
<evidence type="ECO:0000313" key="2">
    <source>
        <dbReference type="EMBL" id="ROP43379.1"/>
    </source>
</evidence>
<protein>
    <recommendedName>
        <fullName evidence="4">Sucrase/ferredoxin-like protein</fullName>
    </recommendedName>
</protein>
<dbReference type="Pfam" id="PF06999">
    <property type="entry name" value="Suc_Fer-like"/>
    <property type="match status" value="1"/>
</dbReference>
<sequence length="343" mass="35894">MSTPPVGATVPAQVDPGSADAPQRRRDLPRCSDDARRRCDPLGATAAWTRRWLLLEHPGPWAPDALAGSGLAADVREHLRQVLADVGGRALLVRRPAARPAATAAARSPERRWAVVDQPTGLARWGTWEAALADPTAGDATGPLRLGGLAAAVDALRKDPDPATADASPLLLVCAHGRHDACCAVRGRPVAAALAARWPAATWECSHVGGDRFAPNLLVLPDGAYYGDLDPASAERVVDEHLAGAVRTRYLRGVSNGPPLAQAAVLGVLDRHGPAGVRDAVPGRPVPVGEDRWEVEVTGSGPLPPRCVVTVARTRRAPARLTCRAPGEAVAVVHEAVDVRTVA</sequence>
<dbReference type="InParanoid" id="A0A3N1HLQ2"/>
<evidence type="ECO:0000256" key="1">
    <source>
        <dbReference type="SAM" id="MobiDB-lite"/>
    </source>
</evidence>
<dbReference type="CDD" id="cd03062">
    <property type="entry name" value="TRX_Fd_Sucrase"/>
    <property type="match status" value="1"/>
</dbReference>
<dbReference type="PANTHER" id="PTHR31902">
    <property type="entry name" value="ACTIN PATCHES DISTAL PROTEIN 1"/>
    <property type="match status" value="1"/>
</dbReference>
<dbReference type="Gene3D" id="3.40.30.10">
    <property type="entry name" value="Glutaredoxin"/>
    <property type="match status" value="1"/>
</dbReference>
<comment type="caution">
    <text evidence="2">The sequence shown here is derived from an EMBL/GenBank/DDBJ whole genome shotgun (WGS) entry which is preliminary data.</text>
</comment>
<name>A0A3N1HLQ2_9ACTN</name>
<evidence type="ECO:0000313" key="3">
    <source>
        <dbReference type="Proteomes" id="UP000276232"/>
    </source>
</evidence>
<accession>A0A3N1HLQ2</accession>
<dbReference type="InterPro" id="IPR009737">
    <property type="entry name" value="Aim32/Apd1-like"/>
</dbReference>
<dbReference type="PANTHER" id="PTHR31902:SF22">
    <property type="entry name" value="SLL1203 PROTEIN"/>
    <property type="match status" value="1"/>
</dbReference>
<gene>
    <name evidence="2" type="ORF">EDC03_1985</name>
</gene>
<organism evidence="2 3">
    <name type="scientific">Pseudokineococcus lusitanus</name>
    <dbReference type="NCBI Taxonomy" id="763993"/>
    <lineage>
        <taxon>Bacteria</taxon>
        <taxon>Bacillati</taxon>
        <taxon>Actinomycetota</taxon>
        <taxon>Actinomycetes</taxon>
        <taxon>Kineosporiales</taxon>
        <taxon>Kineosporiaceae</taxon>
        <taxon>Pseudokineococcus</taxon>
    </lineage>
</organism>
<dbReference type="EMBL" id="RJKN01000004">
    <property type="protein sequence ID" value="ROP43379.1"/>
    <property type="molecule type" value="Genomic_DNA"/>
</dbReference>
<feature type="region of interest" description="Disordered" evidence="1">
    <location>
        <begin position="1"/>
        <end position="32"/>
    </location>
</feature>
<dbReference type="AlphaFoldDB" id="A0A3N1HLQ2"/>
<feature type="compositionally biased region" description="Basic and acidic residues" evidence="1">
    <location>
        <begin position="22"/>
        <end position="32"/>
    </location>
</feature>
<reference evidence="2 3" key="1">
    <citation type="journal article" date="2015" name="Stand. Genomic Sci.">
        <title>Genomic Encyclopedia of Bacterial and Archaeal Type Strains, Phase III: the genomes of soil and plant-associated and newly described type strains.</title>
        <authorList>
            <person name="Whitman W.B."/>
            <person name="Woyke T."/>
            <person name="Klenk H.P."/>
            <person name="Zhou Y."/>
            <person name="Lilburn T.G."/>
            <person name="Beck B.J."/>
            <person name="De Vos P."/>
            <person name="Vandamme P."/>
            <person name="Eisen J.A."/>
            <person name="Garrity G."/>
            <person name="Hugenholtz P."/>
            <person name="Kyrpides N.C."/>
        </authorList>
    </citation>
    <scope>NUCLEOTIDE SEQUENCE [LARGE SCALE GENOMIC DNA]</scope>
    <source>
        <strain evidence="2 3">CECT 7306</strain>
    </source>
</reference>
<keyword evidence="3" id="KW-1185">Reference proteome</keyword>
<dbReference type="Proteomes" id="UP000276232">
    <property type="component" value="Unassembled WGS sequence"/>
</dbReference>
<dbReference type="SUPFAM" id="SSF52833">
    <property type="entry name" value="Thioredoxin-like"/>
    <property type="match status" value="1"/>
</dbReference>
<dbReference type="InterPro" id="IPR036249">
    <property type="entry name" value="Thioredoxin-like_sf"/>
</dbReference>
<proteinExistence type="predicted"/>